<dbReference type="AlphaFoldDB" id="A0AB34K541"/>
<organism evidence="2 3">
    <name type="scientific">Prymnesium parvum</name>
    <name type="common">Toxic golden alga</name>
    <dbReference type="NCBI Taxonomy" id="97485"/>
    <lineage>
        <taxon>Eukaryota</taxon>
        <taxon>Haptista</taxon>
        <taxon>Haptophyta</taxon>
        <taxon>Prymnesiophyceae</taxon>
        <taxon>Prymnesiales</taxon>
        <taxon>Prymnesiaceae</taxon>
        <taxon>Prymnesium</taxon>
    </lineage>
</organism>
<dbReference type="Gene3D" id="3.40.50.150">
    <property type="entry name" value="Vaccinia Virus protein VP39"/>
    <property type="match status" value="1"/>
</dbReference>
<evidence type="ECO:0000313" key="3">
    <source>
        <dbReference type="Proteomes" id="UP001515480"/>
    </source>
</evidence>
<dbReference type="EMBL" id="JBGBPQ010000002">
    <property type="protein sequence ID" value="KAL1528312.1"/>
    <property type="molecule type" value="Genomic_DNA"/>
</dbReference>
<protein>
    <recommendedName>
        <fullName evidence="1">Methyltransferase domain-containing protein</fullName>
    </recommendedName>
</protein>
<comment type="caution">
    <text evidence="2">The sequence shown here is derived from an EMBL/GenBank/DDBJ whole genome shotgun (WGS) entry which is preliminary data.</text>
</comment>
<dbReference type="CDD" id="cd02440">
    <property type="entry name" value="AdoMet_MTases"/>
    <property type="match status" value="1"/>
</dbReference>
<accession>A0AB34K541</accession>
<sequence length="224" mass="24669">MLSAAWRSFDARPTLSREEARAVYDRFAEVGHIGGEDVSSGYGGPAVHAILRIAGFADCRRVLEFGCGQGKLAQLVLDADPKLEWHALDQSPRMVERARARLSPYGSRCTVSLLASGAPRDAAVAPRSVDRVVSTYCLDLMSEEDMYGVLDLAERSLHPGRGLLILSGITWGYRDSFRTFFMTLVWEVSKVGGLLVLLNQANIRSKNFFPGWECASSRVEGVDR</sequence>
<dbReference type="Proteomes" id="UP001515480">
    <property type="component" value="Unassembled WGS sequence"/>
</dbReference>
<dbReference type="SUPFAM" id="SSF53335">
    <property type="entry name" value="S-adenosyl-L-methionine-dependent methyltransferases"/>
    <property type="match status" value="1"/>
</dbReference>
<evidence type="ECO:0000259" key="1">
    <source>
        <dbReference type="Pfam" id="PF13649"/>
    </source>
</evidence>
<gene>
    <name evidence="2" type="ORF">AB1Y20_009668</name>
</gene>
<dbReference type="InterPro" id="IPR029063">
    <property type="entry name" value="SAM-dependent_MTases_sf"/>
</dbReference>
<name>A0AB34K541_PRYPA</name>
<feature type="domain" description="Methyltransferase" evidence="1">
    <location>
        <begin position="62"/>
        <end position="160"/>
    </location>
</feature>
<dbReference type="InterPro" id="IPR041698">
    <property type="entry name" value="Methyltransf_25"/>
</dbReference>
<keyword evidence="3" id="KW-1185">Reference proteome</keyword>
<dbReference type="Pfam" id="PF13649">
    <property type="entry name" value="Methyltransf_25"/>
    <property type="match status" value="1"/>
</dbReference>
<proteinExistence type="predicted"/>
<evidence type="ECO:0000313" key="2">
    <source>
        <dbReference type="EMBL" id="KAL1528312.1"/>
    </source>
</evidence>
<reference evidence="2 3" key="1">
    <citation type="journal article" date="2024" name="Science">
        <title>Giant polyketide synthase enzymes in the biosynthesis of giant marine polyether toxins.</title>
        <authorList>
            <person name="Fallon T.R."/>
            <person name="Shende V.V."/>
            <person name="Wierzbicki I.H."/>
            <person name="Pendleton A.L."/>
            <person name="Watervoot N.F."/>
            <person name="Auber R.P."/>
            <person name="Gonzalez D.J."/>
            <person name="Wisecaver J.H."/>
            <person name="Moore B.S."/>
        </authorList>
    </citation>
    <scope>NUCLEOTIDE SEQUENCE [LARGE SCALE GENOMIC DNA]</scope>
    <source>
        <strain evidence="2 3">12B1</strain>
    </source>
</reference>